<dbReference type="InterPro" id="IPR003661">
    <property type="entry name" value="HisK_dim/P_dom"/>
</dbReference>
<reference evidence="15" key="1">
    <citation type="submission" date="2022-04" db="EMBL/GenBank/DDBJ databases">
        <title>Roseomonas acroporae sp. nov., isolated from coral Acropora digitifera.</title>
        <authorList>
            <person name="Sun H."/>
        </authorList>
    </citation>
    <scope>NUCLEOTIDE SEQUENCE</scope>
    <source>
        <strain evidence="15">NAR14</strain>
    </source>
</reference>
<evidence type="ECO:0000256" key="11">
    <source>
        <dbReference type="SAM" id="MobiDB-lite"/>
    </source>
</evidence>
<dbReference type="PROSITE" id="PS50885">
    <property type="entry name" value="HAMP"/>
    <property type="match status" value="1"/>
</dbReference>
<dbReference type="SMART" id="SM00388">
    <property type="entry name" value="HisKA"/>
    <property type="match status" value="1"/>
</dbReference>
<feature type="transmembrane region" description="Helical" evidence="12">
    <location>
        <begin position="187"/>
        <end position="209"/>
    </location>
</feature>
<dbReference type="CDD" id="cd00082">
    <property type="entry name" value="HisKA"/>
    <property type="match status" value="1"/>
</dbReference>
<protein>
    <recommendedName>
        <fullName evidence="3">histidine kinase</fullName>
        <ecNumber evidence="3">2.7.13.3</ecNumber>
    </recommendedName>
</protein>
<keyword evidence="4" id="KW-0597">Phosphoprotein</keyword>
<dbReference type="Gene3D" id="1.10.287.130">
    <property type="match status" value="1"/>
</dbReference>
<evidence type="ECO:0000313" key="15">
    <source>
        <dbReference type="EMBL" id="MCK8783366.1"/>
    </source>
</evidence>
<gene>
    <name evidence="15" type="ORF">M0638_03080</name>
</gene>
<name>A0A9X1Y4G9_9PROT</name>
<dbReference type="Gene3D" id="3.30.565.10">
    <property type="entry name" value="Histidine kinase-like ATPase, C-terminal domain"/>
    <property type="match status" value="1"/>
</dbReference>
<comment type="subcellular location">
    <subcellularLocation>
        <location evidence="2">Membrane</location>
        <topology evidence="2">Multi-pass membrane protein</topology>
    </subcellularLocation>
</comment>
<dbReference type="PROSITE" id="PS50109">
    <property type="entry name" value="HIS_KIN"/>
    <property type="match status" value="1"/>
</dbReference>
<evidence type="ECO:0000256" key="6">
    <source>
        <dbReference type="ARBA" id="ARBA00022692"/>
    </source>
</evidence>
<dbReference type="InterPro" id="IPR036890">
    <property type="entry name" value="HATPase_C_sf"/>
</dbReference>
<dbReference type="InterPro" id="IPR013727">
    <property type="entry name" value="2CSK_N"/>
</dbReference>
<accession>A0A9X1Y4G9</accession>
<keyword evidence="7 15" id="KW-0418">Kinase</keyword>
<dbReference type="InterPro" id="IPR003660">
    <property type="entry name" value="HAMP_dom"/>
</dbReference>
<evidence type="ECO:0000256" key="3">
    <source>
        <dbReference type="ARBA" id="ARBA00012438"/>
    </source>
</evidence>
<dbReference type="EMBL" id="JALPRX010000009">
    <property type="protein sequence ID" value="MCK8783366.1"/>
    <property type="molecule type" value="Genomic_DNA"/>
</dbReference>
<dbReference type="CDD" id="cd00075">
    <property type="entry name" value="HATPase"/>
    <property type="match status" value="1"/>
</dbReference>
<feature type="domain" description="Histidine kinase" evidence="13">
    <location>
        <begin position="284"/>
        <end position="486"/>
    </location>
</feature>
<dbReference type="InterPro" id="IPR003594">
    <property type="entry name" value="HATPase_dom"/>
</dbReference>
<keyword evidence="5" id="KW-0808">Transferase</keyword>
<sequence>MPRQPQRFPRTMPARLLPARNWGALLPRTLLARLALAFASVAVAALLFGGWVLNLQLQRTVQAVHEMALAASAEPLEERLRFGGVEALRQPLPPRLAYRFDTASGSLRYVVLDPQGKLLAASPGAQPALPRLDMLGRPAATFLSDSDMPRLWGLSREVRTPEGPVTLQVAQDMTSVYVVLDDVPRAALGPVIAVLVLGALLLFGVNMAFVRLLLTPLNQAAAEAEAIGPSGMLASGVMGRGGAPAKRLGEAGVPAEALPLIRAVNGALDRLEDALARQRAFSQDVAHELRTPLAILLGEVELLDDAETAARLRHDVDGLVRLVNQLLEAAEVSADDRVVEGEADLAEVCAGIVDRLATAAERDGKGLALVGGEAPLWVRGDADALGRAVRNLAENAVGYTAPGTTVEVRLVAPATVEVADRGPGVPEAMRGRVFERFWRADRNSRSGAGLGLSIVSRIAATHGGIVSVRDNEGGGAVFTLALQPAPPPVAADEEAPFPVGPRARAAPRQGDLARLPCAVPEAATSWRRPGGWPRRGPVA</sequence>
<dbReference type="SUPFAM" id="SSF47384">
    <property type="entry name" value="Homodimeric domain of signal transducing histidine kinase"/>
    <property type="match status" value="1"/>
</dbReference>
<organism evidence="15 16">
    <name type="scientific">Roseomonas acroporae</name>
    <dbReference type="NCBI Taxonomy" id="2937791"/>
    <lineage>
        <taxon>Bacteria</taxon>
        <taxon>Pseudomonadati</taxon>
        <taxon>Pseudomonadota</taxon>
        <taxon>Alphaproteobacteria</taxon>
        <taxon>Acetobacterales</taxon>
        <taxon>Roseomonadaceae</taxon>
        <taxon>Roseomonas</taxon>
    </lineage>
</organism>
<keyword evidence="8 12" id="KW-1133">Transmembrane helix</keyword>
<dbReference type="InterPro" id="IPR050428">
    <property type="entry name" value="TCS_sensor_his_kinase"/>
</dbReference>
<dbReference type="GO" id="GO:0005886">
    <property type="term" value="C:plasma membrane"/>
    <property type="evidence" value="ECO:0007669"/>
    <property type="project" value="TreeGrafter"/>
</dbReference>
<dbReference type="Pfam" id="PF02518">
    <property type="entry name" value="HATPase_c"/>
    <property type="match status" value="1"/>
</dbReference>
<feature type="region of interest" description="Disordered" evidence="11">
    <location>
        <begin position="489"/>
        <end position="512"/>
    </location>
</feature>
<dbReference type="Pfam" id="PF08521">
    <property type="entry name" value="2CSK_N"/>
    <property type="match status" value="1"/>
</dbReference>
<comment type="caution">
    <text evidence="15">The sequence shown here is derived from an EMBL/GenBank/DDBJ whole genome shotgun (WGS) entry which is preliminary data.</text>
</comment>
<evidence type="ECO:0000256" key="1">
    <source>
        <dbReference type="ARBA" id="ARBA00000085"/>
    </source>
</evidence>
<dbReference type="AlphaFoldDB" id="A0A9X1Y4G9"/>
<dbReference type="RefSeq" id="WP_248665491.1">
    <property type="nucleotide sequence ID" value="NZ_JALPRX010000009.1"/>
</dbReference>
<dbReference type="Pfam" id="PF00512">
    <property type="entry name" value="HisKA"/>
    <property type="match status" value="1"/>
</dbReference>
<dbReference type="PANTHER" id="PTHR45436">
    <property type="entry name" value="SENSOR HISTIDINE KINASE YKOH"/>
    <property type="match status" value="1"/>
</dbReference>
<dbReference type="SUPFAM" id="SSF55874">
    <property type="entry name" value="ATPase domain of HSP90 chaperone/DNA topoisomerase II/histidine kinase"/>
    <property type="match status" value="1"/>
</dbReference>
<feature type="transmembrane region" description="Helical" evidence="12">
    <location>
        <begin position="30"/>
        <end position="53"/>
    </location>
</feature>
<evidence type="ECO:0000256" key="7">
    <source>
        <dbReference type="ARBA" id="ARBA00022777"/>
    </source>
</evidence>
<dbReference type="InterPro" id="IPR004358">
    <property type="entry name" value="Sig_transdc_His_kin-like_C"/>
</dbReference>
<keyword evidence="16" id="KW-1185">Reference proteome</keyword>
<dbReference type="SMART" id="SM00387">
    <property type="entry name" value="HATPase_c"/>
    <property type="match status" value="1"/>
</dbReference>
<dbReference type="PANTHER" id="PTHR45436:SF15">
    <property type="entry name" value="SENSOR HISTIDINE KINASE CUSS"/>
    <property type="match status" value="1"/>
</dbReference>
<evidence type="ECO:0000256" key="5">
    <source>
        <dbReference type="ARBA" id="ARBA00022679"/>
    </source>
</evidence>
<keyword evidence="10 12" id="KW-0472">Membrane</keyword>
<comment type="catalytic activity">
    <reaction evidence="1">
        <text>ATP + protein L-histidine = ADP + protein N-phospho-L-histidine.</text>
        <dbReference type="EC" id="2.7.13.3"/>
    </reaction>
</comment>
<evidence type="ECO:0000256" key="10">
    <source>
        <dbReference type="ARBA" id="ARBA00023136"/>
    </source>
</evidence>
<evidence type="ECO:0000256" key="8">
    <source>
        <dbReference type="ARBA" id="ARBA00022989"/>
    </source>
</evidence>
<evidence type="ECO:0000256" key="4">
    <source>
        <dbReference type="ARBA" id="ARBA00022553"/>
    </source>
</evidence>
<dbReference type="PRINTS" id="PR00344">
    <property type="entry name" value="BCTRLSENSOR"/>
</dbReference>
<dbReference type="EC" id="2.7.13.3" evidence="3"/>
<dbReference type="Proteomes" id="UP001139516">
    <property type="component" value="Unassembled WGS sequence"/>
</dbReference>
<dbReference type="GO" id="GO:0000155">
    <property type="term" value="F:phosphorelay sensor kinase activity"/>
    <property type="evidence" value="ECO:0007669"/>
    <property type="project" value="InterPro"/>
</dbReference>
<keyword evidence="9" id="KW-0902">Two-component regulatory system</keyword>
<proteinExistence type="predicted"/>
<feature type="domain" description="HAMP" evidence="14">
    <location>
        <begin position="211"/>
        <end position="276"/>
    </location>
</feature>
<evidence type="ECO:0000256" key="9">
    <source>
        <dbReference type="ARBA" id="ARBA00023012"/>
    </source>
</evidence>
<evidence type="ECO:0000256" key="12">
    <source>
        <dbReference type="SAM" id="Phobius"/>
    </source>
</evidence>
<evidence type="ECO:0000313" key="16">
    <source>
        <dbReference type="Proteomes" id="UP001139516"/>
    </source>
</evidence>
<dbReference type="InterPro" id="IPR036097">
    <property type="entry name" value="HisK_dim/P_sf"/>
</dbReference>
<evidence type="ECO:0000256" key="2">
    <source>
        <dbReference type="ARBA" id="ARBA00004141"/>
    </source>
</evidence>
<keyword evidence="6 12" id="KW-0812">Transmembrane</keyword>
<dbReference type="InterPro" id="IPR005467">
    <property type="entry name" value="His_kinase_dom"/>
</dbReference>
<evidence type="ECO:0000259" key="13">
    <source>
        <dbReference type="PROSITE" id="PS50109"/>
    </source>
</evidence>
<evidence type="ECO:0000259" key="14">
    <source>
        <dbReference type="PROSITE" id="PS50885"/>
    </source>
</evidence>